<name>A0A1H0IDX8_9GAMM</name>
<dbReference type="RefSeq" id="WP_089678395.1">
    <property type="nucleotide sequence ID" value="NZ_FNIV01000005.1"/>
</dbReference>
<reference evidence="3" key="1">
    <citation type="submission" date="2016-10" db="EMBL/GenBank/DDBJ databases">
        <authorList>
            <person name="Varghese N."/>
            <person name="Submissions S."/>
        </authorList>
    </citation>
    <scope>NUCLEOTIDE SEQUENCE [LARGE SCALE GENOMIC DNA]</scope>
    <source>
        <strain evidence="3">CGMCC 1.6444</strain>
    </source>
</reference>
<feature type="region of interest" description="Disordered" evidence="1">
    <location>
        <begin position="47"/>
        <end position="80"/>
    </location>
</feature>
<gene>
    <name evidence="2" type="ORF">SAMN04487957_10585</name>
</gene>
<evidence type="ECO:0000256" key="1">
    <source>
        <dbReference type="SAM" id="MobiDB-lite"/>
    </source>
</evidence>
<organism evidence="2 3">
    <name type="scientific">Halomonas shengliensis</name>
    <dbReference type="NCBI Taxonomy" id="419597"/>
    <lineage>
        <taxon>Bacteria</taxon>
        <taxon>Pseudomonadati</taxon>
        <taxon>Pseudomonadota</taxon>
        <taxon>Gammaproteobacteria</taxon>
        <taxon>Oceanospirillales</taxon>
        <taxon>Halomonadaceae</taxon>
        <taxon>Halomonas</taxon>
    </lineage>
</organism>
<proteinExistence type="predicted"/>
<dbReference type="Proteomes" id="UP000199075">
    <property type="component" value="Unassembled WGS sequence"/>
</dbReference>
<dbReference type="OrthoDB" id="6174556at2"/>
<feature type="compositionally biased region" description="Basic and acidic residues" evidence="1">
    <location>
        <begin position="60"/>
        <end position="69"/>
    </location>
</feature>
<dbReference type="EMBL" id="FNIV01000005">
    <property type="protein sequence ID" value="SDO29657.1"/>
    <property type="molecule type" value="Genomic_DNA"/>
</dbReference>
<protein>
    <submittedName>
        <fullName evidence="2">Uncharacterized protein</fullName>
    </submittedName>
</protein>
<evidence type="ECO:0000313" key="3">
    <source>
        <dbReference type="Proteomes" id="UP000199075"/>
    </source>
</evidence>
<evidence type="ECO:0000313" key="2">
    <source>
        <dbReference type="EMBL" id="SDO29657.1"/>
    </source>
</evidence>
<accession>A0A1H0IDX8</accession>
<dbReference type="STRING" id="419597.SAMN04487957_10585"/>
<keyword evidence="3" id="KW-1185">Reference proteome</keyword>
<sequence length="80" mass="8423">MPKINVEKAFPFSPDGKSVVEIEVGEQEVSDRCAEVAVEHLKVATLVGEGSGKAKTGGKAKADDKKPDAEQPPATETTDE</sequence>
<dbReference type="AlphaFoldDB" id="A0A1H0IDX8"/>